<dbReference type="PANTHER" id="PTHR44591">
    <property type="entry name" value="STRESS RESPONSE REGULATOR PROTEIN 1"/>
    <property type="match status" value="1"/>
</dbReference>
<name>A0ABQ3UL76_9CHLR</name>
<evidence type="ECO:0000313" key="4">
    <source>
        <dbReference type="EMBL" id="GHO53452.1"/>
    </source>
</evidence>
<dbReference type="InterPro" id="IPR050595">
    <property type="entry name" value="Bact_response_regulator"/>
</dbReference>
<protein>
    <recommendedName>
        <fullName evidence="3">Response regulatory domain-containing protein</fullName>
    </recommendedName>
</protein>
<dbReference type="SMART" id="SM00448">
    <property type="entry name" value="REC"/>
    <property type="match status" value="1"/>
</dbReference>
<feature type="domain" description="Response regulatory" evidence="3">
    <location>
        <begin position="21"/>
        <end position="134"/>
    </location>
</feature>
<evidence type="ECO:0000256" key="2">
    <source>
        <dbReference type="PROSITE-ProRule" id="PRU00169"/>
    </source>
</evidence>
<comment type="caution">
    <text evidence="4">The sequence shown here is derived from an EMBL/GenBank/DDBJ whole genome shotgun (WGS) entry which is preliminary data.</text>
</comment>
<sequence>MFKEQEMYIQEASRSSVASGTIFLIEDQLVLGMIMKRIITEHTPYQVLHLSEGSHILQMLQEHRPQLLVLDYDLPGMNGIEIYDLVHSTPEWADLPAIMVSASLPEQEIRQRNIPGLCKPCSRGDLLQAIEQALN</sequence>
<dbReference type="Pfam" id="PF00072">
    <property type="entry name" value="Response_reg"/>
    <property type="match status" value="1"/>
</dbReference>
<evidence type="ECO:0000256" key="1">
    <source>
        <dbReference type="ARBA" id="ARBA00022553"/>
    </source>
</evidence>
<evidence type="ECO:0000259" key="3">
    <source>
        <dbReference type="PROSITE" id="PS50110"/>
    </source>
</evidence>
<dbReference type="Proteomes" id="UP000654345">
    <property type="component" value="Unassembled WGS sequence"/>
</dbReference>
<accession>A0ABQ3UL76</accession>
<dbReference type="Gene3D" id="3.40.50.2300">
    <property type="match status" value="1"/>
</dbReference>
<evidence type="ECO:0000313" key="5">
    <source>
        <dbReference type="Proteomes" id="UP000654345"/>
    </source>
</evidence>
<organism evidence="4 5">
    <name type="scientific">Ktedonobacter robiniae</name>
    <dbReference type="NCBI Taxonomy" id="2778365"/>
    <lineage>
        <taxon>Bacteria</taxon>
        <taxon>Bacillati</taxon>
        <taxon>Chloroflexota</taxon>
        <taxon>Ktedonobacteria</taxon>
        <taxon>Ktedonobacterales</taxon>
        <taxon>Ktedonobacteraceae</taxon>
        <taxon>Ktedonobacter</taxon>
    </lineage>
</organism>
<feature type="modified residue" description="4-aspartylphosphate" evidence="2">
    <location>
        <position position="71"/>
    </location>
</feature>
<reference evidence="4 5" key="1">
    <citation type="journal article" date="2021" name="Int. J. Syst. Evol. Microbiol.">
        <title>Reticulibacter mediterranei gen. nov., sp. nov., within the new family Reticulibacteraceae fam. nov., and Ktedonospora formicarum gen. nov., sp. nov., Ktedonobacter robiniae sp. nov., Dictyobacter formicarum sp. nov. and Dictyobacter arantiisoli sp. nov., belonging to the class Ktedonobacteria.</title>
        <authorList>
            <person name="Yabe S."/>
            <person name="Zheng Y."/>
            <person name="Wang C.M."/>
            <person name="Sakai Y."/>
            <person name="Abe K."/>
            <person name="Yokota A."/>
            <person name="Donadio S."/>
            <person name="Cavaletti L."/>
            <person name="Monciardini P."/>
        </authorList>
    </citation>
    <scope>NUCLEOTIDE SEQUENCE [LARGE SCALE GENOMIC DNA]</scope>
    <source>
        <strain evidence="4 5">SOSP1-30</strain>
    </source>
</reference>
<dbReference type="EMBL" id="BNJG01000001">
    <property type="protein sequence ID" value="GHO53452.1"/>
    <property type="molecule type" value="Genomic_DNA"/>
</dbReference>
<keyword evidence="5" id="KW-1185">Reference proteome</keyword>
<keyword evidence="1 2" id="KW-0597">Phosphoprotein</keyword>
<dbReference type="InterPro" id="IPR001789">
    <property type="entry name" value="Sig_transdc_resp-reg_receiver"/>
</dbReference>
<dbReference type="PANTHER" id="PTHR44591:SF3">
    <property type="entry name" value="RESPONSE REGULATORY DOMAIN-CONTAINING PROTEIN"/>
    <property type="match status" value="1"/>
</dbReference>
<dbReference type="InterPro" id="IPR011006">
    <property type="entry name" value="CheY-like_superfamily"/>
</dbReference>
<gene>
    <name evidence="4" type="ORF">KSB_19270</name>
</gene>
<dbReference type="PROSITE" id="PS50110">
    <property type="entry name" value="RESPONSE_REGULATORY"/>
    <property type="match status" value="1"/>
</dbReference>
<dbReference type="SUPFAM" id="SSF52172">
    <property type="entry name" value="CheY-like"/>
    <property type="match status" value="1"/>
</dbReference>
<proteinExistence type="predicted"/>